<name>A0A9N8VNU1_9GLOM</name>
<evidence type="ECO:0000313" key="4">
    <source>
        <dbReference type="EMBL" id="CAG8455858.1"/>
    </source>
</evidence>
<keyword evidence="5" id="KW-1185">Reference proteome</keyword>
<comment type="caution">
    <text evidence="4">The sequence shown here is derived from an EMBL/GenBank/DDBJ whole genome shotgun (WGS) entry which is preliminary data.</text>
</comment>
<keyword evidence="3" id="KW-0732">Signal</keyword>
<protein>
    <submittedName>
        <fullName evidence="4">18155_t:CDS:1</fullName>
    </submittedName>
</protein>
<evidence type="ECO:0000256" key="2">
    <source>
        <dbReference type="SAM" id="Phobius"/>
    </source>
</evidence>
<dbReference type="EMBL" id="CAJVPV010000416">
    <property type="protein sequence ID" value="CAG8455858.1"/>
    <property type="molecule type" value="Genomic_DNA"/>
</dbReference>
<accession>A0A9N8VNU1</accession>
<dbReference type="Proteomes" id="UP000789342">
    <property type="component" value="Unassembled WGS sequence"/>
</dbReference>
<keyword evidence="2" id="KW-1133">Transmembrane helix</keyword>
<dbReference type="AlphaFoldDB" id="A0A9N8VNU1"/>
<proteinExistence type="predicted"/>
<feature type="transmembrane region" description="Helical" evidence="2">
    <location>
        <begin position="148"/>
        <end position="171"/>
    </location>
</feature>
<dbReference type="OrthoDB" id="2447423at2759"/>
<organism evidence="4 5">
    <name type="scientific">Acaulospora morrowiae</name>
    <dbReference type="NCBI Taxonomy" id="94023"/>
    <lineage>
        <taxon>Eukaryota</taxon>
        <taxon>Fungi</taxon>
        <taxon>Fungi incertae sedis</taxon>
        <taxon>Mucoromycota</taxon>
        <taxon>Glomeromycotina</taxon>
        <taxon>Glomeromycetes</taxon>
        <taxon>Diversisporales</taxon>
        <taxon>Acaulosporaceae</taxon>
        <taxon>Acaulospora</taxon>
    </lineage>
</organism>
<reference evidence="4" key="1">
    <citation type="submission" date="2021-06" db="EMBL/GenBank/DDBJ databases">
        <authorList>
            <person name="Kallberg Y."/>
            <person name="Tangrot J."/>
            <person name="Rosling A."/>
        </authorList>
    </citation>
    <scope>NUCLEOTIDE SEQUENCE</scope>
    <source>
        <strain evidence="4">CL551</strain>
    </source>
</reference>
<evidence type="ECO:0000313" key="5">
    <source>
        <dbReference type="Proteomes" id="UP000789342"/>
    </source>
</evidence>
<keyword evidence="2" id="KW-0812">Transmembrane</keyword>
<evidence type="ECO:0000256" key="1">
    <source>
        <dbReference type="SAM" id="MobiDB-lite"/>
    </source>
</evidence>
<feature type="region of interest" description="Disordered" evidence="1">
    <location>
        <begin position="215"/>
        <end position="259"/>
    </location>
</feature>
<evidence type="ECO:0000256" key="3">
    <source>
        <dbReference type="SAM" id="SignalP"/>
    </source>
</evidence>
<keyword evidence="2" id="KW-0472">Membrane</keyword>
<sequence length="300" mass="32765">MAMNAYITLQPLLLIDHVLSMLECHKCGYIINTDSDDALGEAKLKEAFVNASEIFLLLNNATRNEKILKWFQKEWAAQPPTMISIFPTKFQTFELVFLFLIINVSLHSTDADSTTQVATSTASTSTSAVALYDVSAPSQNSDITQSQIIQAAIGVSVTVLIIAICALYCYLYGQRTRRQITFISPRPARSAFTESAKRLEESSMETRTRFLDGAMTQVDRPPSFDSTQFPARPSPDNTTGVRSSVNNGEGDRTITATDGQSLGIGISSLESVNIRSEHNIRAAPSLSSSVELQAGPIEVN</sequence>
<feature type="signal peptide" evidence="3">
    <location>
        <begin position="1"/>
        <end position="20"/>
    </location>
</feature>
<gene>
    <name evidence="4" type="ORF">AMORRO_LOCUS1143</name>
</gene>
<feature type="chain" id="PRO_5040124561" evidence="3">
    <location>
        <begin position="21"/>
        <end position="300"/>
    </location>
</feature>
<feature type="compositionally biased region" description="Polar residues" evidence="1">
    <location>
        <begin position="224"/>
        <end position="247"/>
    </location>
</feature>